<evidence type="ECO:0000313" key="1">
    <source>
        <dbReference type="EMBL" id="OAQ23772.1"/>
    </source>
</evidence>
<dbReference type="AlphaFoldDB" id="A0A197JF28"/>
<organism evidence="1 2">
    <name type="scientific">Linnemannia elongata AG-77</name>
    <dbReference type="NCBI Taxonomy" id="1314771"/>
    <lineage>
        <taxon>Eukaryota</taxon>
        <taxon>Fungi</taxon>
        <taxon>Fungi incertae sedis</taxon>
        <taxon>Mucoromycota</taxon>
        <taxon>Mortierellomycotina</taxon>
        <taxon>Mortierellomycetes</taxon>
        <taxon>Mortierellales</taxon>
        <taxon>Mortierellaceae</taxon>
        <taxon>Linnemannia</taxon>
    </lineage>
</organism>
<proteinExistence type="predicted"/>
<dbReference type="OrthoDB" id="2447533at2759"/>
<dbReference type="Proteomes" id="UP000078512">
    <property type="component" value="Unassembled WGS sequence"/>
</dbReference>
<dbReference type="EMBL" id="KV442109">
    <property type="protein sequence ID" value="OAQ23772.1"/>
    <property type="molecule type" value="Genomic_DNA"/>
</dbReference>
<reference evidence="1 2" key="1">
    <citation type="submission" date="2016-05" db="EMBL/GenBank/DDBJ databases">
        <title>Genome sequencing reveals origins of a unique bacterial endosymbiosis in the earliest lineages of terrestrial Fungi.</title>
        <authorList>
            <consortium name="DOE Joint Genome Institute"/>
            <person name="Uehling J."/>
            <person name="Gryganskyi A."/>
            <person name="Hameed K."/>
            <person name="Tschaplinski T."/>
            <person name="Misztal P."/>
            <person name="Wu S."/>
            <person name="Desiro A."/>
            <person name="Vande Pol N."/>
            <person name="Du Z.-Y."/>
            <person name="Zienkiewicz A."/>
            <person name="Zienkiewicz K."/>
            <person name="Morin E."/>
            <person name="Tisserant E."/>
            <person name="Splivallo R."/>
            <person name="Hainaut M."/>
            <person name="Henrissat B."/>
            <person name="Ohm R."/>
            <person name="Kuo A."/>
            <person name="Yan J."/>
            <person name="Lipzen A."/>
            <person name="Nolan M."/>
            <person name="Labutti K."/>
            <person name="Barry K."/>
            <person name="Goldstein A."/>
            <person name="Labbe J."/>
            <person name="Schadt C."/>
            <person name="Tuskan G."/>
            <person name="Grigoriev I."/>
            <person name="Martin F."/>
            <person name="Vilgalys R."/>
            <person name="Bonito G."/>
        </authorList>
    </citation>
    <scope>NUCLEOTIDE SEQUENCE [LARGE SCALE GENOMIC DNA]</scope>
    <source>
        <strain evidence="1 2">AG-77</strain>
    </source>
</reference>
<keyword evidence="2" id="KW-1185">Reference proteome</keyword>
<sequence length="82" mass="9295">MALFPGLLSLKENVAGRPGYLDFLKGLSQLREIGGDVATETLHYQMAEDAPEVDWILENWPCLSFHECGIFPRSRVPHRVRV</sequence>
<gene>
    <name evidence="1" type="ORF">K457DRAFT_142478</name>
</gene>
<accession>A0A197JF28</accession>
<name>A0A197JF28_9FUNG</name>
<evidence type="ECO:0000313" key="2">
    <source>
        <dbReference type="Proteomes" id="UP000078512"/>
    </source>
</evidence>
<protein>
    <submittedName>
        <fullName evidence="1">Uncharacterized protein</fullName>
    </submittedName>
</protein>